<evidence type="ECO:0000256" key="5">
    <source>
        <dbReference type="ARBA" id="ARBA00022741"/>
    </source>
</evidence>
<feature type="transmembrane region" description="Helical" evidence="9">
    <location>
        <begin position="20"/>
        <end position="39"/>
    </location>
</feature>
<evidence type="ECO:0000256" key="4">
    <source>
        <dbReference type="ARBA" id="ARBA00022679"/>
    </source>
</evidence>
<evidence type="ECO:0000256" key="6">
    <source>
        <dbReference type="ARBA" id="ARBA00022777"/>
    </source>
</evidence>
<proteinExistence type="predicted"/>
<evidence type="ECO:0000256" key="7">
    <source>
        <dbReference type="ARBA" id="ARBA00022840"/>
    </source>
</evidence>
<protein>
    <recommendedName>
        <fullName evidence="2">histidine kinase</fullName>
        <ecNumber evidence="2">2.7.13.3</ecNumber>
    </recommendedName>
</protein>
<keyword evidence="9" id="KW-1133">Transmembrane helix</keyword>
<feature type="transmembrane region" description="Helical" evidence="9">
    <location>
        <begin position="45"/>
        <end position="64"/>
    </location>
</feature>
<evidence type="ECO:0000259" key="11">
    <source>
        <dbReference type="Pfam" id="PF07730"/>
    </source>
</evidence>
<dbReference type="EC" id="2.7.13.3" evidence="2"/>
<evidence type="ECO:0000313" key="13">
    <source>
        <dbReference type="Proteomes" id="UP000095210"/>
    </source>
</evidence>
<keyword evidence="3" id="KW-0597">Phosphoprotein</keyword>
<dbReference type="InterPro" id="IPR050482">
    <property type="entry name" value="Sensor_HK_TwoCompSys"/>
</dbReference>
<dbReference type="GO" id="GO:0005524">
    <property type="term" value="F:ATP binding"/>
    <property type="evidence" value="ECO:0007669"/>
    <property type="project" value="UniProtKB-KW"/>
</dbReference>
<evidence type="ECO:0000256" key="9">
    <source>
        <dbReference type="SAM" id="Phobius"/>
    </source>
</evidence>
<keyword evidence="9" id="KW-0812">Transmembrane</keyword>
<keyword evidence="9" id="KW-0472">Membrane</keyword>
<dbReference type="PANTHER" id="PTHR24421">
    <property type="entry name" value="NITRATE/NITRITE SENSOR PROTEIN NARX-RELATED"/>
    <property type="match status" value="1"/>
</dbReference>
<accession>A0AAC9HUU1</accession>
<dbReference type="SUPFAM" id="SSF55874">
    <property type="entry name" value="ATPase domain of HSP90 chaperone/DNA topoisomerase II/histidine kinase"/>
    <property type="match status" value="1"/>
</dbReference>
<dbReference type="Pfam" id="PF07730">
    <property type="entry name" value="HisKA_3"/>
    <property type="match status" value="1"/>
</dbReference>
<evidence type="ECO:0000256" key="8">
    <source>
        <dbReference type="ARBA" id="ARBA00023012"/>
    </source>
</evidence>
<keyword evidence="6 12" id="KW-0418">Kinase</keyword>
<dbReference type="KEGG" id="ahm:TL08_26250"/>
<evidence type="ECO:0000256" key="2">
    <source>
        <dbReference type="ARBA" id="ARBA00012438"/>
    </source>
</evidence>
<feature type="transmembrane region" description="Helical" evidence="9">
    <location>
        <begin position="155"/>
        <end position="177"/>
    </location>
</feature>
<organism evidence="12 13">
    <name type="scientific">Actinoalloteichus hymeniacidonis</name>
    <dbReference type="NCBI Taxonomy" id="340345"/>
    <lineage>
        <taxon>Bacteria</taxon>
        <taxon>Bacillati</taxon>
        <taxon>Actinomycetota</taxon>
        <taxon>Actinomycetes</taxon>
        <taxon>Pseudonocardiales</taxon>
        <taxon>Pseudonocardiaceae</taxon>
        <taxon>Actinoalloteichus</taxon>
    </lineage>
</organism>
<name>A0AAC9HUU1_9PSEU</name>
<dbReference type="Gene3D" id="1.20.5.1930">
    <property type="match status" value="1"/>
</dbReference>
<keyword evidence="4" id="KW-0808">Transferase</keyword>
<dbReference type="InterPro" id="IPR036890">
    <property type="entry name" value="HATPase_C_sf"/>
</dbReference>
<dbReference type="Pfam" id="PF02518">
    <property type="entry name" value="HATPase_c"/>
    <property type="match status" value="1"/>
</dbReference>
<dbReference type="InterPro" id="IPR003594">
    <property type="entry name" value="HATPase_dom"/>
</dbReference>
<gene>
    <name evidence="12" type="ORF">TL08_26250</name>
</gene>
<reference evidence="13" key="1">
    <citation type="submission" date="2016-03" db="EMBL/GenBank/DDBJ databases">
        <title>Complete genome sequence of the type strain Actinoalloteichus hymeniacidonis DSM 45092.</title>
        <authorList>
            <person name="Schaffert L."/>
            <person name="Albersmeier A."/>
            <person name="Winkler A."/>
            <person name="Kalinowski J."/>
            <person name="Zotchev S."/>
            <person name="Ruckert C."/>
        </authorList>
    </citation>
    <scope>NUCLEOTIDE SEQUENCE [LARGE SCALE GENOMIC DNA]</scope>
    <source>
        <strain evidence="13">HPA177(T) (DSM 45092(T))</strain>
    </source>
</reference>
<dbReference type="Proteomes" id="UP000095210">
    <property type="component" value="Chromosome"/>
</dbReference>
<comment type="catalytic activity">
    <reaction evidence="1">
        <text>ATP + protein L-histidine = ADP + protein N-phospho-L-histidine.</text>
        <dbReference type="EC" id="2.7.13.3"/>
    </reaction>
</comment>
<feature type="domain" description="Signal transduction histidine kinase subgroup 3 dimerisation and phosphoacceptor" evidence="11">
    <location>
        <begin position="199"/>
        <end position="264"/>
    </location>
</feature>
<dbReference type="CDD" id="cd16917">
    <property type="entry name" value="HATPase_UhpB-NarQ-NarX-like"/>
    <property type="match status" value="1"/>
</dbReference>
<feature type="transmembrane region" description="Helical" evidence="9">
    <location>
        <begin position="71"/>
        <end position="90"/>
    </location>
</feature>
<evidence type="ECO:0000259" key="10">
    <source>
        <dbReference type="Pfam" id="PF02518"/>
    </source>
</evidence>
<dbReference type="GO" id="GO:0046983">
    <property type="term" value="F:protein dimerization activity"/>
    <property type="evidence" value="ECO:0007669"/>
    <property type="project" value="InterPro"/>
</dbReference>
<evidence type="ECO:0000256" key="3">
    <source>
        <dbReference type="ARBA" id="ARBA00022553"/>
    </source>
</evidence>
<evidence type="ECO:0000313" key="12">
    <source>
        <dbReference type="EMBL" id="AOS66019.1"/>
    </source>
</evidence>
<keyword evidence="7" id="KW-0067">ATP-binding</keyword>
<feature type="transmembrane region" description="Helical" evidence="9">
    <location>
        <begin position="96"/>
        <end position="118"/>
    </location>
</feature>
<feature type="transmembrane region" description="Helical" evidence="9">
    <location>
        <begin position="125"/>
        <end position="143"/>
    </location>
</feature>
<dbReference type="RefSeq" id="WP_172803883.1">
    <property type="nucleotide sequence ID" value="NZ_CP014859.1"/>
</dbReference>
<feature type="domain" description="Histidine kinase/HSP90-like ATPase" evidence="10">
    <location>
        <begin position="316"/>
        <end position="406"/>
    </location>
</feature>
<sequence length="413" mass="44543">MWKVIAGWTRRIPARYRALIRQQWPITLVLCATMMLQTGAVSSSFGYFIAIPYSFLFILIVALAPLRPFRAAIVASLLVVGTVTGGWLFVERSALIVGNGPVIIAALMALMAYAVRYLANRPARLAIAAIIIALEFGIAAGPLAELRHLGDFIKIMAMVQLLIGLATVPSVLAGLYFRGADRERDQRTEQEIREAQQEERMALARELHDVVAHHVTGIVVQSQAARIVADNDPAAVAKALELIEHSGTEALTAMRRLVGTMREGTRPGEEESATSQATMNLDADLRALVDRAYRSGIPARLDVVPGGDIPPEVGRSVLRLVQEAITNAGKHARNLTLVSAAVYRISEGLRVVVTDDGDGGVQEPIGGSGGYGLVGMRERVDLLGGEFSAGPGPQFGWRVEIFLPIETEETQAP</sequence>
<evidence type="ECO:0000256" key="1">
    <source>
        <dbReference type="ARBA" id="ARBA00000085"/>
    </source>
</evidence>
<dbReference type="GO" id="GO:0000155">
    <property type="term" value="F:phosphorelay sensor kinase activity"/>
    <property type="evidence" value="ECO:0007669"/>
    <property type="project" value="InterPro"/>
</dbReference>
<keyword evidence="8" id="KW-0902">Two-component regulatory system</keyword>
<dbReference type="GO" id="GO:0016020">
    <property type="term" value="C:membrane"/>
    <property type="evidence" value="ECO:0007669"/>
    <property type="project" value="InterPro"/>
</dbReference>
<dbReference type="PANTHER" id="PTHR24421:SF10">
    <property type="entry name" value="NITRATE_NITRITE SENSOR PROTEIN NARQ"/>
    <property type="match status" value="1"/>
</dbReference>
<keyword evidence="5" id="KW-0547">Nucleotide-binding</keyword>
<keyword evidence="13" id="KW-1185">Reference proteome</keyword>
<dbReference type="AlphaFoldDB" id="A0AAC9HUU1"/>
<dbReference type="Gene3D" id="3.30.565.10">
    <property type="entry name" value="Histidine kinase-like ATPase, C-terminal domain"/>
    <property type="match status" value="1"/>
</dbReference>
<dbReference type="InterPro" id="IPR011712">
    <property type="entry name" value="Sig_transdc_His_kin_sub3_dim/P"/>
</dbReference>
<dbReference type="EMBL" id="CP014859">
    <property type="protein sequence ID" value="AOS66019.1"/>
    <property type="molecule type" value="Genomic_DNA"/>
</dbReference>